<dbReference type="EMBL" id="CP157961">
    <property type="protein sequence ID" value="XBT95079.1"/>
    <property type="molecule type" value="Genomic_DNA"/>
</dbReference>
<dbReference type="AlphaFoldDB" id="A0AAU7RXY3"/>
<sequence length="78" mass="8396">MKLLVDGSNLINGIVDMALADDLSGGKVLTKKLRESVDNKRHPSVRFAGGIVFPIGLPPAAAPAIAVNKTYYFNMMYC</sequence>
<proteinExistence type="predicted"/>
<geneLocation type="plasmid" evidence="1">
    <name>unnamed1</name>
</geneLocation>
<dbReference type="RefSeq" id="WP_174182312.1">
    <property type="nucleotide sequence ID" value="NZ_CP157961.1"/>
</dbReference>
<protein>
    <recommendedName>
        <fullName evidence="2">NYN domain-containing protein</fullName>
    </recommendedName>
</protein>
<name>A0AAU7RXY3_9HYPH</name>
<accession>A0AAU7RXY3</accession>
<gene>
    <name evidence="1" type="ORF">ABM479_24290</name>
</gene>
<evidence type="ECO:0008006" key="2">
    <source>
        <dbReference type="Google" id="ProtNLM"/>
    </source>
</evidence>
<organism evidence="1">
    <name type="scientific">Rhizobium sp. ZPR3</name>
    <dbReference type="NCBI Taxonomy" id="3158967"/>
    <lineage>
        <taxon>Bacteria</taxon>
        <taxon>Pseudomonadati</taxon>
        <taxon>Pseudomonadota</taxon>
        <taxon>Alphaproteobacteria</taxon>
        <taxon>Hyphomicrobiales</taxon>
        <taxon>Rhizobiaceae</taxon>
        <taxon>Rhizobium/Agrobacterium group</taxon>
        <taxon>Rhizobium</taxon>
    </lineage>
</organism>
<reference evidence="1" key="1">
    <citation type="submission" date="2024-06" db="EMBL/GenBank/DDBJ databases">
        <authorList>
            <person name="Li T."/>
            <person name="Gao R."/>
        </authorList>
    </citation>
    <scope>NUCLEOTIDE SEQUENCE</scope>
    <source>
        <strain evidence="1">ZPR3</strain>
        <plasmid evidence="1">unnamed1</plasmid>
    </source>
</reference>
<evidence type="ECO:0000313" key="1">
    <source>
        <dbReference type="EMBL" id="XBT95079.1"/>
    </source>
</evidence>
<keyword evidence="1" id="KW-0614">Plasmid</keyword>